<accession>A0A250VQD5</accession>
<dbReference type="RefSeq" id="WP_079065690.1">
    <property type="nucleotide sequence ID" value="NZ_BDQI01000026.1"/>
</dbReference>
<dbReference type="AlphaFoldDB" id="A0A250VQD5"/>
<dbReference type="InterPro" id="IPR006312">
    <property type="entry name" value="TatA/E"/>
</dbReference>
<dbReference type="NCBIfam" id="NF001854">
    <property type="entry name" value="PRK00575.1"/>
    <property type="match status" value="1"/>
</dbReference>
<keyword evidence="3 9" id="KW-1003">Cell membrane</keyword>
<evidence type="ECO:0000256" key="9">
    <source>
        <dbReference type="HAMAP-Rule" id="MF_00236"/>
    </source>
</evidence>
<dbReference type="PANTHER" id="PTHR42982:SF8">
    <property type="entry name" value="SEC-INDEPENDENT PROTEIN TRANSLOCASE PROTEIN TATA"/>
    <property type="match status" value="1"/>
</dbReference>
<dbReference type="Proteomes" id="UP000217446">
    <property type="component" value="Unassembled WGS sequence"/>
</dbReference>
<comment type="subcellular location">
    <subcellularLocation>
        <location evidence="1 9">Cell membrane</location>
        <topology evidence="1 9">Single-pass membrane protein</topology>
    </subcellularLocation>
</comment>
<evidence type="ECO:0000256" key="2">
    <source>
        <dbReference type="ARBA" id="ARBA00022448"/>
    </source>
</evidence>
<keyword evidence="5 9" id="KW-0653">Protein transport</keyword>
<organism evidence="11 12">
    <name type="scientific">Streptomyces olivochromogenes</name>
    <dbReference type="NCBI Taxonomy" id="1963"/>
    <lineage>
        <taxon>Bacteria</taxon>
        <taxon>Bacillati</taxon>
        <taxon>Actinomycetota</taxon>
        <taxon>Actinomycetes</taxon>
        <taxon>Kitasatosporales</taxon>
        <taxon>Streptomycetaceae</taxon>
        <taxon>Streptomyces</taxon>
    </lineage>
</organism>
<keyword evidence="2 9" id="KW-0813">Transport</keyword>
<dbReference type="EMBL" id="BDQI01000026">
    <property type="protein sequence ID" value="GAX56407.1"/>
    <property type="molecule type" value="Genomic_DNA"/>
</dbReference>
<dbReference type="GO" id="GO:0043953">
    <property type="term" value="P:protein transport by the Tat complex"/>
    <property type="evidence" value="ECO:0007669"/>
    <property type="project" value="UniProtKB-UniRule"/>
</dbReference>
<dbReference type="STRING" id="1963.AQJ27_42865"/>
<dbReference type="InterPro" id="IPR003369">
    <property type="entry name" value="TatA/B/E"/>
</dbReference>
<evidence type="ECO:0000313" key="11">
    <source>
        <dbReference type="EMBL" id="GAX56407.1"/>
    </source>
</evidence>
<evidence type="ECO:0000256" key="5">
    <source>
        <dbReference type="ARBA" id="ARBA00022927"/>
    </source>
</evidence>
<dbReference type="PANTHER" id="PTHR42982">
    <property type="entry name" value="SEC-INDEPENDENT PROTEIN TRANSLOCASE PROTEIN TATA"/>
    <property type="match status" value="1"/>
</dbReference>
<dbReference type="GO" id="GO:0008320">
    <property type="term" value="F:protein transmembrane transporter activity"/>
    <property type="evidence" value="ECO:0007669"/>
    <property type="project" value="UniProtKB-UniRule"/>
</dbReference>
<evidence type="ECO:0000256" key="7">
    <source>
        <dbReference type="ARBA" id="ARBA00023010"/>
    </source>
</evidence>
<keyword evidence="8 9" id="KW-0472">Membrane</keyword>
<name>A0A250VQD5_STROL</name>
<reference evidence="12" key="1">
    <citation type="submission" date="2017-05" db="EMBL/GenBank/DDBJ databases">
        <title>Streptomyces olivochromogenes NBRC 3561 whole genome shotgun sequence.</title>
        <authorList>
            <person name="Dohra H."/>
            <person name="Kodani S."/>
        </authorList>
    </citation>
    <scope>NUCLEOTIDE SEQUENCE [LARGE SCALE GENOMIC DNA]</scope>
    <source>
        <strain evidence="12">NBRC 3561</strain>
    </source>
</reference>
<feature type="compositionally biased region" description="Basic and acidic residues" evidence="10">
    <location>
        <begin position="77"/>
        <end position="94"/>
    </location>
</feature>
<feature type="transmembrane region" description="Helical" evidence="9">
    <location>
        <begin position="6"/>
        <end position="22"/>
    </location>
</feature>
<evidence type="ECO:0000313" key="12">
    <source>
        <dbReference type="Proteomes" id="UP000217446"/>
    </source>
</evidence>
<sequence length="94" mass="10050">MLENRALEIVIIAAVVLLLFGAKRLPETARGLGKSLRILKSEVSAMKTDTAEPGATPRTGTQLDLVEAGTHAVAAAEHAHHAAERTRTEPEDTR</sequence>
<protein>
    <recommendedName>
        <fullName evidence="9">Sec-independent protein translocase protein TatA</fullName>
    </recommendedName>
</protein>
<evidence type="ECO:0000256" key="6">
    <source>
        <dbReference type="ARBA" id="ARBA00022989"/>
    </source>
</evidence>
<comment type="subunit">
    <text evidence="9">The Tat system comprises two distinct complexes: a TatABC complex, containing multiple copies of TatA, TatB and TatC subunits, and a separate TatA complex, containing only TatA subunits. Substrates initially bind to the TatABC complex, which probably triggers association of the separate TatA complex to form the active translocon.</text>
</comment>
<evidence type="ECO:0000256" key="3">
    <source>
        <dbReference type="ARBA" id="ARBA00022475"/>
    </source>
</evidence>
<comment type="caution">
    <text evidence="11">The sequence shown here is derived from an EMBL/GenBank/DDBJ whole genome shotgun (WGS) entry which is preliminary data.</text>
</comment>
<dbReference type="GO" id="GO:0033281">
    <property type="term" value="C:TAT protein transport complex"/>
    <property type="evidence" value="ECO:0007669"/>
    <property type="project" value="UniProtKB-UniRule"/>
</dbReference>
<dbReference type="Gene3D" id="1.20.5.3310">
    <property type="match status" value="1"/>
</dbReference>
<dbReference type="Pfam" id="PF02416">
    <property type="entry name" value="TatA_B_E"/>
    <property type="match status" value="1"/>
</dbReference>
<comment type="function">
    <text evidence="9">Part of the twin-arginine translocation (Tat) system that transports large folded proteins containing a characteristic twin-arginine motif in their signal peptide across membranes. TatA could form the protein-conducting channel of the Tat system.</text>
</comment>
<keyword evidence="4 9" id="KW-0812">Transmembrane</keyword>
<evidence type="ECO:0000256" key="1">
    <source>
        <dbReference type="ARBA" id="ARBA00004162"/>
    </source>
</evidence>
<feature type="region of interest" description="Disordered" evidence="10">
    <location>
        <begin position="74"/>
        <end position="94"/>
    </location>
</feature>
<keyword evidence="12" id="KW-1185">Reference proteome</keyword>
<keyword evidence="6 9" id="KW-1133">Transmembrane helix</keyword>
<proteinExistence type="inferred from homology"/>
<evidence type="ECO:0000256" key="10">
    <source>
        <dbReference type="SAM" id="MobiDB-lite"/>
    </source>
</evidence>
<dbReference type="HAMAP" id="MF_00236">
    <property type="entry name" value="TatA_E"/>
    <property type="match status" value="1"/>
</dbReference>
<comment type="similarity">
    <text evidence="9">Belongs to the TatA/E family.</text>
</comment>
<evidence type="ECO:0000256" key="4">
    <source>
        <dbReference type="ARBA" id="ARBA00022692"/>
    </source>
</evidence>
<gene>
    <name evidence="11" type="primary">tatA_2</name>
    <name evidence="9" type="synonym">tatA</name>
    <name evidence="11" type="ORF">SO3561_07974</name>
</gene>
<keyword evidence="7 9" id="KW-0811">Translocation</keyword>
<evidence type="ECO:0000256" key="8">
    <source>
        <dbReference type="ARBA" id="ARBA00023136"/>
    </source>
</evidence>